<dbReference type="Proteomes" id="UP000002402">
    <property type="component" value="Chromosome"/>
</dbReference>
<dbReference type="EnsemblBacteria" id="ABF86413">
    <property type="protein sequence ID" value="ABF86413"/>
    <property type="gene ID" value="MXAN_5749"/>
</dbReference>
<dbReference type="HOGENOM" id="CLU_094189_0_0_7"/>
<organism evidence="1 2">
    <name type="scientific">Myxococcus xanthus (strain DK1622)</name>
    <dbReference type="NCBI Taxonomy" id="246197"/>
    <lineage>
        <taxon>Bacteria</taxon>
        <taxon>Pseudomonadati</taxon>
        <taxon>Myxococcota</taxon>
        <taxon>Myxococcia</taxon>
        <taxon>Myxococcales</taxon>
        <taxon>Cystobacterineae</taxon>
        <taxon>Myxococcaceae</taxon>
        <taxon>Myxococcus</taxon>
    </lineage>
</organism>
<dbReference type="AlphaFoldDB" id="Q1D0D7"/>
<dbReference type="EMBL" id="CP000113">
    <property type="protein sequence ID" value="ABF86413.1"/>
    <property type="molecule type" value="Genomic_DNA"/>
</dbReference>
<keyword evidence="2" id="KW-1185">Reference proteome</keyword>
<dbReference type="eggNOG" id="ENOG5032XYS">
    <property type="taxonomic scope" value="Bacteria"/>
</dbReference>
<proteinExistence type="predicted"/>
<evidence type="ECO:0000313" key="1">
    <source>
        <dbReference type="EMBL" id="ABF86413.1"/>
    </source>
</evidence>
<dbReference type="STRING" id="246197.MXAN_5749"/>
<dbReference type="SMR" id="Q1D0D7"/>
<accession>Q1D0D7</accession>
<evidence type="ECO:0000313" key="2">
    <source>
        <dbReference type="Proteomes" id="UP000002402"/>
    </source>
</evidence>
<sequence length="258" mass="27841">MVGVSRTPSVSLYVSQPLSAFQRNCRAIAVACTVGGPGSHSCACGTTKDASRSRLPCVVRMRLLRSATSAMTKTFEKAVTGFNHNIKHKGKVYHVQTEDSGVNNPHIITHLFVGGNILASKKTSYADILNAENLAEVVRELMEEQHKEMLRNLINGVYDSYESTARSYQPGQLAADTDPAQVKLQPGQSMVQRPPPPPPPVAVPAPVVVPPEVAAARALKEKPKINEIGVETLFGEDLISEKSLDEVILSYLAGEGEQ</sequence>
<gene>
    <name evidence="1" type="ordered locus">MXAN_5749</name>
</gene>
<reference evidence="1 2" key="1">
    <citation type="journal article" date="2006" name="Proc. Natl. Acad. Sci. U.S.A.">
        <title>Evolution of sensory complexity recorded in a myxobacterial genome.</title>
        <authorList>
            <person name="Goldman B.S."/>
            <person name="Nierman W.C."/>
            <person name="Kaiser D."/>
            <person name="Slater S.C."/>
            <person name="Durkin A.S."/>
            <person name="Eisen J.A."/>
            <person name="Ronning C.M."/>
            <person name="Barbazuk W.B."/>
            <person name="Blanchard M."/>
            <person name="Field C."/>
            <person name="Halling C."/>
            <person name="Hinkle G."/>
            <person name="Iartchuk O."/>
            <person name="Kim H.S."/>
            <person name="Mackenzie C."/>
            <person name="Madupu R."/>
            <person name="Miller N."/>
            <person name="Shvartsbeyn A."/>
            <person name="Sullivan S.A."/>
            <person name="Vaudin M."/>
            <person name="Wiegand R."/>
            <person name="Kaplan H.B."/>
        </authorList>
    </citation>
    <scope>NUCLEOTIDE SEQUENCE [LARGE SCALE GENOMIC DNA]</scope>
    <source>
        <strain evidence="2">DK1622</strain>
    </source>
</reference>
<protein>
    <submittedName>
        <fullName evidence="1">Uncharacterized protein</fullName>
    </submittedName>
</protein>
<dbReference type="KEGG" id="mxa:MXAN_5749"/>
<name>Q1D0D7_MYXXD</name>